<evidence type="ECO:0000256" key="3">
    <source>
        <dbReference type="ARBA" id="ARBA00022737"/>
    </source>
</evidence>
<dbReference type="GO" id="GO:0030026">
    <property type="term" value="P:intracellular manganese ion homeostasis"/>
    <property type="evidence" value="ECO:0007669"/>
    <property type="project" value="TreeGrafter"/>
</dbReference>
<dbReference type="FunFam" id="3.10.580.10:FF:000006">
    <property type="entry name" value="DUF21 and CBS domain protein"/>
    <property type="match status" value="1"/>
</dbReference>
<dbReference type="PANTHER" id="PTHR12064:SF97">
    <property type="entry name" value="METAL TRANSPORTER CNNM-5"/>
    <property type="match status" value="1"/>
</dbReference>
<keyword evidence="2 7" id="KW-0812">Transmembrane</keyword>
<dbReference type="Gene3D" id="3.10.580.10">
    <property type="entry name" value="CBS-domain"/>
    <property type="match status" value="1"/>
</dbReference>
<accession>A0A6G1KN52</accession>
<evidence type="ECO:0000256" key="9">
    <source>
        <dbReference type="SAM" id="Phobius"/>
    </source>
</evidence>
<dbReference type="PROSITE" id="PS51846">
    <property type="entry name" value="CNNM"/>
    <property type="match status" value="1"/>
</dbReference>
<feature type="region of interest" description="Disordered" evidence="8">
    <location>
        <begin position="415"/>
        <end position="436"/>
    </location>
</feature>
<evidence type="ECO:0000256" key="1">
    <source>
        <dbReference type="ARBA" id="ARBA00004141"/>
    </source>
</evidence>
<evidence type="ECO:0000259" key="10">
    <source>
        <dbReference type="PROSITE" id="PS51371"/>
    </source>
</evidence>
<dbReference type="PROSITE" id="PS51371">
    <property type="entry name" value="CBS"/>
    <property type="match status" value="1"/>
</dbReference>
<dbReference type="GO" id="GO:0016020">
    <property type="term" value="C:membrane"/>
    <property type="evidence" value="ECO:0007669"/>
    <property type="project" value="UniProtKB-SubCell"/>
</dbReference>
<dbReference type="GO" id="GO:0005737">
    <property type="term" value="C:cytoplasm"/>
    <property type="evidence" value="ECO:0007669"/>
    <property type="project" value="TreeGrafter"/>
</dbReference>
<organism evidence="12 13">
    <name type="scientific">Pleomassaria siparia CBS 279.74</name>
    <dbReference type="NCBI Taxonomy" id="1314801"/>
    <lineage>
        <taxon>Eukaryota</taxon>
        <taxon>Fungi</taxon>
        <taxon>Dikarya</taxon>
        <taxon>Ascomycota</taxon>
        <taxon>Pezizomycotina</taxon>
        <taxon>Dothideomycetes</taxon>
        <taxon>Pleosporomycetidae</taxon>
        <taxon>Pleosporales</taxon>
        <taxon>Pleomassariaceae</taxon>
        <taxon>Pleomassaria</taxon>
    </lineage>
</organism>
<dbReference type="OrthoDB" id="5353557at2759"/>
<evidence type="ECO:0000256" key="6">
    <source>
        <dbReference type="PROSITE-ProRule" id="PRU00703"/>
    </source>
</evidence>
<feature type="compositionally biased region" description="Polar residues" evidence="8">
    <location>
        <begin position="726"/>
        <end position="739"/>
    </location>
</feature>
<dbReference type="CDD" id="cd04590">
    <property type="entry name" value="CBS_pair_CorC_HlyC_assoc"/>
    <property type="match status" value="1"/>
</dbReference>
<feature type="region of interest" description="Disordered" evidence="8">
    <location>
        <begin position="585"/>
        <end position="612"/>
    </location>
</feature>
<sequence length="739" mass="79418">MARAISSSVARPANRLLSHPATRVNTVALLLVQLFTPIVKAIPLFQRAVDVLENVEPKPATDPSLWVYLSTAIALVLLGGAFAGLTIALMGQDEIYLQVIASSGEGSERKNAKKVLQLLKKGKHWVLVTLLLSNVITNETLPIVLDRSLGGGWPAVLSSTVLIVIFGEVVPQSICVRYGLPIGAWTAPLVVGLMWIMFPIAWPTAKLLDYLLGEDHGQTYKKAGLKTLVTLHRTLGTSPDERLNEDEVTIITAVLDLKAKAVGTIMTPMKDVFTMSADTVLDEDMMEVILSAGYSRIPIHTPDNPFNFVGMLLVKMLITYDPEDALRVRDFALATLPETRPETSCLDIINFFQEGKSHMVLVSDFPSESYGAVGVLTLEDVIEELIGEEIIDESDVFIDVHKAIRRMAPAPRTRVPKGAVVADSTQPSEQKLDSKIGDSEEIAANGTQKPSNIDVANSPKATTYMMRRRSSGGQNGSVDRGSLALPLRTDDPQVLRHLKHLGPSNSANRPKATRINTVKIKPGIPAAIPENGALPRDGAIVTPLHAPQGGIGEGLLENAGLDASDGVHVVAVGYGTMSQSADRLSWKSGRSGHVHEEAQPSSLKPKAADENTSLVVDNNYDVAESRGRTKSVSTIGSLHSIHSRSKSPPKKRHTARSGSISENIVDVNGVKKIILETTSSSDSEDKLHRHQADGAGAHSPESTGNADSGGKKKRKKRGKKKKTGGESSESQPLLSSDKS</sequence>
<keyword evidence="5 7" id="KW-0472">Membrane</keyword>
<dbReference type="AlphaFoldDB" id="A0A6G1KN52"/>
<evidence type="ECO:0000313" key="12">
    <source>
        <dbReference type="EMBL" id="KAF2713975.1"/>
    </source>
</evidence>
<dbReference type="Pfam" id="PF01595">
    <property type="entry name" value="CNNM"/>
    <property type="match status" value="1"/>
</dbReference>
<feature type="transmembrane region" description="Helical" evidence="9">
    <location>
        <begin position="182"/>
        <end position="202"/>
    </location>
</feature>
<dbReference type="InterPro" id="IPR002550">
    <property type="entry name" value="CNNM"/>
</dbReference>
<dbReference type="InterPro" id="IPR000644">
    <property type="entry name" value="CBS_dom"/>
</dbReference>
<feature type="region of interest" description="Disordered" evidence="8">
    <location>
        <begin position="624"/>
        <end position="663"/>
    </location>
</feature>
<protein>
    <submittedName>
        <fullName evidence="12">DUF21-domain-containing protein</fullName>
    </submittedName>
</protein>
<evidence type="ECO:0000259" key="11">
    <source>
        <dbReference type="PROSITE" id="PS51846"/>
    </source>
</evidence>
<evidence type="ECO:0000256" key="4">
    <source>
        <dbReference type="ARBA" id="ARBA00022989"/>
    </source>
</evidence>
<evidence type="ECO:0000256" key="5">
    <source>
        <dbReference type="ARBA" id="ARBA00023136"/>
    </source>
</evidence>
<dbReference type="PANTHER" id="PTHR12064">
    <property type="entry name" value="METAL TRANSPORTER CNNM"/>
    <property type="match status" value="1"/>
</dbReference>
<keyword evidence="3" id="KW-0677">Repeat</keyword>
<dbReference type="InterPro" id="IPR046342">
    <property type="entry name" value="CBS_dom_sf"/>
</dbReference>
<dbReference type="SUPFAM" id="SSF54631">
    <property type="entry name" value="CBS-domain pair"/>
    <property type="match status" value="1"/>
</dbReference>
<dbReference type="EMBL" id="MU005765">
    <property type="protein sequence ID" value="KAF2713975.1"/>
    <property type="molecule type" value="Genomic_DNA"/>
</dbReference>
<dbReference type="InterPro" id="IPR045095">
    <property type="entry name" value="ACDP"/>
</dbReference>
<evidence type="ECO:0000256" key="2">
    <source>
        <dbReference type="ARBA" id="ARBA00022692"/>
    </source>
</evidence>
<feature type="compositionally biased region" description="Basic and acidic residues" evidence="8">
    <location>
        <begin position="683"/>
        <end position="692"/>
    </location>
</feature>
<dbReference type="GO" id="GO:0010960">
    <property type="term" value="P:magnesium ion homeostasis"/>
    <property type="evidence" value="ECO:0007669"/>
    <property type="project" value="InterPro"/>
</dbReference>
<feature type="compositionally biased region" description="Basic residues" evidence="8">
    <location>
        <begin position="711"/>
        <end position="722"/>
    </location>
</feature>
<gene>
    <name evidence="12" type="ORF">K504DRAFT_530866</name>
</gene>
<reference evidence="12" key="1">
    <citation type="journal article" date="2020" name="Stud. Mycol.">
        <title>101 Dothideomycetes genomes: a test case for predicting lifestyles and emergence of pathogens.</title>
        <authorList>
            <person name="Haridas S."/>
            <person name="Albert R."/>
            <person name="Binder M."/>
            <person name="Bloem J."/>
            <person name="Labutti K."/>
            <person name="Salamov A."/>
            <person name="Andreopoulos B."/>
            <person name="Baker S."/>
            <person name="Barry K."/>
            <person name="Bills G."/>
            <person name="Bluhm B."/>
            <person name="Cannon C."/>
            <person name="Castanera R."/>
            <person name="Culley D."/>
            <person name="Daum C."/>
            <person name="Ezra D."/>
            <person name="Gonzalez J."/>
            <person name="Henrissat B."/>
            <person name="Kuo A."/>
            <person name="Liang C."/>
            <person name="Lipzen A."/>
            <person name="Lutzoni F."/>
            <person name="Magnuson J."/>
            <person name="Mondo S."/>
            <person name="Nolan M."/>
            <person name="Ohm R."/>
            <person name="Pangilinan J."/>
            <person name="Park H.-J."/>
            <person name="Ramirez L."/>
            <person name="Alfaro M."/>
            <person name="Sun H."/>
            <person name="Tritt A."/>
            <person name="Yoshinaga Y."/>
            <person name="Zwiers L.-H."/>
            <person name="Turgeon B."/>
            <person name="Goodwin S."/>
            <person name="Spatafora J."/>
            <person name="Crous P."/>
            <person name="Grigoriev I."/>
        </authorList>
    </citation>
    <scope>NUCLEOTIDE SEQUENCE</scope>
    <source>
        <strain evidence="12">CBS 279.74</strain>
    </source>
</reference>
<proteinExistence type="predicted"/>
<feature type="compositionally biased region" description="Basic residues" evidence="8">
    <location>
        <begin position="641"/>
        <end position="655"/>
    </location>
</feature>
<feature type="transmembrane region" description="Helical" evidence="9">
    <location>
        <begin position="151"/>
        <end position="170"/>
    </location>
</feature>
<feature type="domain" description="CNNM transmembrane" evidence="11">
    <location>
        <begin position="61"/>
        <end position="247"/>
    </location>
</feature>
<comment type="subcellular location">
    <subcellularLocation>
        <location evidence="1">Membrane</location>
        <topology evidence="1">Multi-pass membrane protein</topology>
    </subcellularLocation>
</comment>
<dbReference type="InterPro" id="IPR044751">
    <property type="entry name" value="Ion_transp-like_CBS"/>
</dbReference>
<evidence type="ECO:0000313" key="13">
    <source>
        <dbReference type="Proteomes" id="UP000799428"/>
    </source>
</evidence>
<evidence type="ECO:0000256" key="8">
    <source>
        <dbReference type="SAM" id="MobiDB-lite"/>
    </source>
</evidence>
<feature type="transmembrane region" description="Helical" evidence="9">
    <location>
        <begin position="65"/>
        <end position="89"/>
    </location>
</feature>
<evidence type="ECO:0000256" key="7">
    <source>
        <dbReference type="PROSITE-ProRule" id="PRU01193"/>
    </source>
</evidence>
<keyword evidence="6" id="KW-0129">CBS domain</keyword>
<feature type="region of interest" description="Disordered" evidence="8">
    <location>
        <begin position="677"/>
        <end position="739"/>
    </location>
</feature>
<keyword evidence="13" id="KW-1185">Reference proteome</keyword>
<name>A0A6G1KN52_9PLEO</name>
<keyword evidence="4 7" id="KW-1133">Transmembrane helix</keyword>
<dbReference type="Proteomes" id="UP000799428">
    <property type="component" value="Unassembled WGS sequence"/>
</dbReference>
<feature type="domain" description="CBS" evidence="10">
    <location>
        <begin position="266"/>
        <end position="328"/>
    </location>
</feature>